<organism evidence="1 2">
    <name type="scientific">Lysobacter capsici AZ78</name>
    <dbReference type="NCBI Taxonomy" id="1444315"/>
    <lineage>
        <taxon>Bacteria</taxon>
        <taxon>Pseudomonadati</taxon>
        <taxon>Pseudomonadota</taxon>
        <taxon>Gammaproteobacteria</taxon>
        <taxon>Lysobacterales</taxon>
        <taxon>Lysobacteraceae</taxon>
        <taxon>Lysobacter</taxon>
    </lineage>
</organism>
<reference evidence="1 2" key="1">
    <citation type="journal article" date="2014" name="Genome Announc.">
        <title>Draft Genome Sequence of Lysobacter capsici AZ78, a Bacterium Antagonistic to Plant-Pathogenic Oomycetes.</title>
        <authorList>
            <person name="Puopolo G."/>
            <person name="Sonego P."/>
            <person name="Engelen K."/>
            <person name="Pertot I."/>
        </authorList>
    </citation>
    <scope>NUCLEOTIDE SEQUENCE [LARGE SCALE GENOMIC DNA]</scope>
    <source>
        <strain evidence="1 2">AZ78</strain>
    </source>
</reference>
<sequence length="45" mass="4725">MVIAIAARSNGAVASLARCGRSDPGSWSARPFVEPRTRIVAARAE</sequence>
<dbReference type="AlphaFoldDB" id="A0A108U587"/>
<dbReference type="EMBL" id="JAJA02000001">
    <property type="protein sequence ID" value="KWS02789.1"/>
    <property type="molecule type" value="Genomic_DNA"/>
</dbReference>
<accession>A0A108U587</accession>
<protein>
    <submittedName>
        <fullName evidence="1">Uncharacterized protein</fullName>
    </submittedName>
</protein>
<gene>
    <name evidence="1" type="ORF">AZ78_0335</name>
</gene>
<dbReference type="Proteomes" id="UP000023435">
    <property type="component" value="Unassembled WGS sequence"/>
</dbReference>
<keyword evidence="2" id="KW-1185">Reference proteome</keyword>
<proteinExistence type="predicted"/>
<evidence type="ECO:0000313" key="1">
    <source>
        <dbReference type="EMBL" id="KWS02789.1"/>
    </source>
</evidence>
<evidence type="ECO:0000313" key="2">
    <source>
        <dbReference type="Proteomes" id="UP000023435"/>
    </source>
</evidence>
<name>A0A108U587_9GAMM</name>
<comment type="caution">
    <text evidence="1">The sequence shown here is derived from an EMBL/GenBank/DDBJ whole genome shotgun (WGS) entry which is preliminary data.</text>
</comment>